<dbReference type="EMBL" id="SOGJ01000021">
    <property type="protein sequence ID" value="TFC98312.1"/>
    <property type="molecule type" value="Genomic_DNA"/>
</dbReference>
<dbReference type="RefSeq" id="WP_134363250.1">
    <property type="nucleotide sequence ID" value="NZ_SOGJ01000021.1"/>
</dbReference>
<comment type="caution">
    <text evidence="1">The sequence shown here is derived from an EMBL/GenBank/DDBJ whole genome shotgun (WGS) entry which is preliminary data.</text>
</comment>
<keyword evidence="2" id="KW-1185">Reference proteome</keyword>
<evidence type="ECO:0000313" key="2">
    <source>
        <dbReference type="Proteomes" id="UP000298355"/>
    </source>
</evidence>
<sequence length="79" mass="8646">MPALWKLGTVTEGFVAVAVTDNEPGRTVGAPDARTRADRRGCRPACDRHRLEHVNAGQCAVRRWLPVGNCLEIPLDLPD</sequence>
<accession>A0ABY2J063</accession>
<dbReference type="Proteomes" id="UP000298355">
    <property type="component" value="Unassembled WGS sequence"/>
</dbReference>
<organism evidence="1 2">
    <name type="scientific">Cryobacterium breve</name>
    <dbReference type="NCBI Taxonomy" id="1259258"/>
    <lineage>
        <taxon>Bacteria</taxon>
        <taxon>Bacillati</taxon>
        <taxon>Actinomycetota</taxon>
        <taxon>Actinomycetes</taxon>
        <taxon>Micrococcales</taxon>
        <taxon>Microbacteriaceae</taxon>
        <taxon>Cryobacterium</taxon>
    </lineage>
</organism>
<proteinExistence type="predicted"/>
<name>A0ABY2J063_9MICO</name>
<gene>
    <name evidence="1" type="ORF">E3O65_08165</name>
</gene>
<protein>
    <submittedName>
        <fullName evidence="1">Uncharacterized protein</fullName>
    </submittedName>
</protein>
<evidence type="ECO:0000313" key="1">
    <source>
        <dbReference type="EMBL" id="TFC98312.1"/>
    </source>
</evidence>
<reference evidence="1 2" key="1">
    <citation type="submission" date="2019-03" db="EMBL/GenBank/DDBJ databases">
        <title>Genomics of glacier-inhabiting Cryobacterium strains.</title>
        <authorList>
            <person name="Liu Q."/>
            <person name="Xin Y.-H."/>
        </authorList>
    </citation>
    <scope>NUCLEOTIDE SEQUENCE [LARGE SCALE GENOMIC DNA]</scope>
    <source>
        <strain evidence="1 2">TMT4-23</strain>
    </source>
</reference>